<dbReference type="OrthoDB" id="9805070at2"/>
<keyword evidence="8" id="KW-0472">Membrane</keyword>
<feature type="domain" description="LysM" evidence="9">
    <location>
        <begin position="103"/>
        <end position="150"/>
    </location>
</feature>
<dbReference type="Proteomes" id="UP000243793">
    <property type="component" value="Chromosome"/>
</dbReference>
<evidence type="ECO:0000256" key="6">
    <source>
        <dbReference type="ARBA" id="ARBA00022833"/>
    </source>
</evidence>
<evidence type="ECO:0000256" key="5">
    <source>
        <dbReference type="ARBA" id="ARBA00022801"/>
    </source>
</evidence>
<dbReference type="InterPro" id="IPR050570">
    <property type="entry name" value="Cell_wall_metabolism_enzyme"/>
</dbReference>
<dbReference type="InterPro" id="IPR007340">
    <property type="entry name" value="LysM_Opacity-associatedA"/>
</dbReference>
<protein>
    <submittedName>
        <fullName evidence="10">Murein DD-endopeptidase MepM</fullName>
    </submittedName>
</protein>
<keyword evidence="6" id="KW-0862">Zinc</keyword>
<accession>A0A1Y0CYN6</accession>
<keyword evidence="4" id="KW-0479">Metal-binding</keyword>
<keyword evidence="8" id="KW-1133">Transmembrane helix</keyword>
<dbReference type="InterPro" id="IPR016047">
    <property type="entry name" value="M23ase_b-sheet_dom"/>
</dbReference>
<proteinExistence type="predicted"/>
<dbReference type="PANTHER" id="PTHR21666">
    <property type="entry name" value="PEPTIDASE-RELATED"/>
    <property type="match status" value="1"/>
</dbReference>
<dbReference type="RefSeq" id="WP_086963866.1">
    <property type="nucleotide sequence ID" value="NZ_CP021376.1"/>
</dbReference>
<evidence type="ECO:0000256" key="4">
    <source>
        <dbReference type="ARBA" id="ARBA00022723"/>
    </source>
</evidence>
<dbReference type="Pfam" id="PF19425">
    <property type="entry name" value="Csd3_N2"/>
    <property type="match status" value="1"/>
</dbReference>
<dbReference type="AlphaFoldDB" id="A0A1Y0CYN6"/>
<evidence type="ECO:0000256" key="2">
    <source>
        <dbReference type="ARBA" id="ARBA00004196"/>
    </source>
</evidence>
<organism evidence="10 11">
    <name type="scientific">Oceanisphaera avium</name>
    <dbReference type="NCBI Taxonomy" id="1903694"/>
    <lineage>
        <taxon>Bacteria</taxon>
        <taxon>Pseudomonadati</taxon>
        <taxon>Pseudomonadota</taxon>
        <taxon>Gammaproteobacteria</taxon>
        <taxon>Aeromonadales</taxon>
        <taxon>Aeromonadaceae</taxon>
        <taxon>Oceanisphaera</taxon>
    </lineage>
</organism>
<keyword evidence="11" id="KW-1185">Reference proteome</keyword>
<dbReference type="Gene3D" id="3.10.450.350">
    <property type="match status" value="2"/>
</dbReference>
<gene>
    <name evidence="10" type="ORF">CBP12_07435</name>
</gene>
<keyword evidence="8" id="KW-0812">Transmembrane</keyword>
<dbReference type="CDD" id="cd12797">
    <property type="entry name" value="M23_peptidase"/>
    <property type="match status" value="1"/>
</dbReference>
<dbReference type="FunFam" id="2.70.70.10:FF:000002">
    <property type="entry name" value="Murein DD-endopeptidase MepM"/>
    <property type="match status" value="1"/>
</dbReference>
<dbReference type="GO" id="GO:0006508">
    <property type="term" value="P:proteolysis"/>
    <property type="evidence" value="ECO:0007669"/>
    <property type="project" value="UniProtKB-KW"/>
</dbReference>
<dbReference type="KEGG" id="ocm:CBP12_07435"/>
<sequence length="448" mass="50108">MNFLRPLQVKLQDVPKQLPKRHLYGIVLLSTLTLTTAVMLPSAQHLLEPPRTLSLPETLALPAGAIQPQVDNTEFFTLPDDDLGPVEPVDALDELAAVEPEWQQYGVQNGDTLSSIFNGLGLPLATMYKLLEVDKERVLDGLKPGQTLSLLIDSDNLLLEFKIKQDLLHTRTFVRNGDGYDSKIKTEASNWETRALKGVIKGSFYLSARDAGLSATQIQRVANLFQWQLNFARDLRQGDSFKVLVQREFVQGKSTGKSELQAVEINNKGRTYYAFRHEDGKFYDSKGESLERGFIRIPLEVTPRISSRFNLNRKHPITGRVRAHKGTDFAVPVGTPVLAPGDGVVVKAVHHPLAGNYIVIRHGRQYTTRFLHLSKFLVKQGDSVRRGQRIGLSGNTGRSTGPHLHYEFHVNNRAVDAMQVKLPMAEGLSGQEKRTFLTTVNKYQKELG</sequence>
<dbReference type="NCBIfam" id="NF008652">
    <property type="entry name" value="PRK11649.1"/>
    <property type="match status" value="1"/>
</dbReference>
<dbReference type="InterPro" id="IPR011055">
    <property type="entry name" value="Dup_hybrid_motif"/>
</dbReference>
<evidence type="ECO:0000256" key="8">
    <source>
        <dbReference type="SAM" id="Phobius"/>
    </source>
</evidence>
<evidence type="ECO:0000256" key="3">
    <source>
        <dbReference type="ARBA" id="ARBA00022670"/>
    </source>
</evidence>
<name>A0A1Y0CYN6_9GAMM</name>
<dbReference type="GO" id="GO:0046872">
    <property type="term" value="F:metal ion binding"/>
    <property type="evidence" value="ECO:0007669"/>
    <property type="project" value="UniProtKB-KW"/>
</dbReference>
<dbReference type="SUPFAM" id="SSF51261">
    <property type="entry name" value="Duplicated hybrid motif"/>
    <property type="match status" value="1"/>
</dbReference>
<dbReference type="GO" id="GO:0004222">
    <property type="term" value="F:metalloendopeptidase activity"/>
    <property type="evidence" value="ECO:0007669"/>
    <property type="project" value="TreeGrafter"/>
</dbReference>
<dbReference type="GO" id="GO:0030313">
    <property type="term" value="C:cell envelope"/>
    <property type="evidence" value="ECO:0007669"/>
    <property type="project" value="UniProtKB-SubCell"/>
</dbReference>
<comment type="subcellular location">
    <subcellularLocation>
        <location evidence="2">Cell envelope</location>
    </subcellularLocation>
</comment>
<evidence type="ECO:0000313" key="11">
    <source>
        <dbReference type="Proteomes" id="UP000243793"/>
    </source>
</evidence>
<dbReference type="Pfam" id="PF01551">
    <property type="entry name" value="Peptidase_M23"/>
    <property type="match status" value="1"/>
</dbReference>
<dbReference type="InterPro" id="IPR045834">
    <property type="entry name" value="Csd3_N2"/>
</dbReference>
<dbReference type="Gene3D" id="2.70.70.10">
    <property type="entry name" value="Glucose Permease (Domain IIA)"/>
    <property type="match status" value="1"/>
</dbReference>
<comment type="cofactor">
    <cofactor evidence="1">
        <name>Zn(2+)</name>
        <dbReference type="ChEBI" id="CHEBI:29105"/>
    </cofactor>
</comment>
<dbReference type="Pfam" id="PF04225">
    <property type="entry name" value="LysM_OapA"/>
    <property type="match status" value="1"/>
</dbReference>
<dbReference type="PROSITE" id="PS51782">
    <property type="entry name" value="LYSM"/>
    <property type="match status" value="1"/>
</dbReference>
<keyword evidence="7" id="KW-0482">Metalloprotease</keyword>
<evidence type="ECO:0000256" key="1">
    <source>
        <dbReference type="ARBA" id="ARBA00001947"/>
    </source>
</evidence>
<dbReference type="InterPro" id="IPR018392">
    <property type="entry name" value="LysM"/>
</dbReference>
<keyword evidence="3" id="KW-0645">Protease</keyword>
<dbReference type="PANTHER" id="PTHR21666:SF292">
    <property type="entry name" value="MUREIN DD-ENDOPEPTIDASE MEPM"/>
    <property type="match status" value="1"/>
</dbReference>
<evidence type="ECO:0000256" key="7">
    <source>
        <dbReference type="ARBA" id="ARBA00023049"/>
    </source>
</evidence>
<reference evidence="11" key="1">
    <citation type="submission" date="2017-05" db="EMBL/GenBank/DDBJ databases">
        <authorList>
            <person name="Sung H."/>
        </authorList>
    </citation>
    <scope>NUCLEOTIDE SEQUENCE [LARGE SCALE GENOMIC DNA]</scope>
    <source>
        <strain evidence="11">AMac2203</strain>
    </source>
</reference>
<evidence type="ECO:0000259" key="9">
    <source>
        <dbReference type="PROSITE" id="PS51782"/>
    </source>
</evidence>
<evidence type="ECO:0000313" key="10">
    <source>
        <dbReference type="EMBL" id="ART79996.1"/>
    </source>
</evidence>
<keyword evidence="5" id="KW-0378">Hydrolase</keyword>
<dbReference type="GO" id="GO:0042834">
    <property type="term" value="F:peptidoglycan binding"/>
    <property type="evidence" value="ECO:0007669"/>
    <property type="project" value="InterPro"/>
</dbReference>
<dbReference type="EMBL" id="CP021376">
    <property type="protein sequence ID" value="ART79996.1"/>
    <property type="molecule type" value="Genomic_DNA"/>
</dbReference>
<feature type="transmembrane region" description="Helical" evidence="8">
    <location>
        <begin position="21"/>
        <end position="40"/>
    </location>
</feature>